<dbReference type="Proteomes" id="UP000784700">
    <property type="component" value="Unassembled WGS sequence"/>
</dbReference>
<dbReference type="PANTHER" id="PTHR11839">
    <property type="entry name" value="UDP/ADP-SUGAR PYROPHOSPHATASE"/>
    <property type="match status" value="1"/>
</dbReference>
<dbReference type="Gene3D" id="3.90.79.10">
    <property type="entry name" value="Nucleoside Triphosphate Pyrophosphohydrolase"/>
    <property type="match status" value="1"/>
</dbReference>
<evidence type="ECO:0000256" key="2">
    <source>
        <dbReference type="ARBA" id="ARBA00022801"/>
    </source>
</evidence>
<dbReference type="GO" id="GO:0005829">
    <property type="term" value="C:cytosol"/>
    <property type="evidence" value="ECO:0007669"/>
    <property type="project" value="TreeGrafter"/>
</dbReference>
<keyword evidence="2 5" id="KW-0378">Hydrolase</keyword>
<sequence>MDLEEKVIKNEPKYKGSIINVEKQTVKLPNGETATRDVVHHAKAVGILVVTKNNKMLLEKQWRAPIAKATLEIPAGKVDSRDDASSKHAAIRELNEETRYHARNLKRITGFYSTVGFSDEYMDLYMATDLEPVSDELPRDQGEYLNINEYSLEEAMQLIEDGKIEDAKTITAIFYWKLLQKK</sequence>
<comment type="caution">
    <text evidence="5">The sequence shown here is derived from an EMBL/GenBank/DDBJ whole genome shotgun (WGS) entry which is preliminary data.</text>
</comment>
<comment type="cofactor">
    <cofactor evidence="1">
        <name>Mg(2+)</name>
        <dbReference type="ChEBI" id="CHEBI:18420"/>
    </cofactor>
</comment>
<dbReference type="Pfam" id="PF00293">
    <property type="entry name" value="NUDIX"/>
    <property type="match status" value="1"/>
</dbReference>
<dbReference type="GO" id="GO:0006753">
    <property type="term" value="P:nucleoside phosphate metabolic process"/>
    <property type="evidence" value="ECO:0007669"/>
    <property type="project" value="TreeGrafter"/>
</dbReference>
<evidence type="ECO:0000259" key="3">
    <source>
        <dbReference type="PROSITE" id="PS51462"/>
    </source>
</evidence>
<dbReference type="AlphaFoldDB" id="A0A2S2JJL0"/>
<evidence type="ECO:0000256" key="1">
    <source>
        <dbReference type="ARBA" id="ARBA00001946"/>
    </source>
</evidence>
<accession>A0A2S2JJL0</accession>
<dbReference type="FunFam" id="3.90.79.10:FF:000024">
    <property type="entry name" value="ADP-ribose pyrophosphatase"/>
    <property type="match status" value="1"/>
</dbReference>
<dbReference type="Proteomes" id="UP000777560">
    <property type="component" value="Unassembled WGS sequence"/>
</dbReference>
<dbReference type="InterPro" id="IPR000086">
    <property type="entry name" value="NUDIX_hydrolase_dom"/>
</dbReference>
<feature type="domain" description="Nudix hydrolase" evidence="3">
    <location>
        <begin position="40"/>
        <end position="172"/>
    </location>
</feature>
<evidence type="ECO:0000313" key="5">
    <source>
        <dbReference type="EMBL" id="TPR45220.1"/>
    </source>
</evidence>
<protein>
    <submittedName>
        <fullName evidence="5">NUDIX hydrolase</fullName>
    </submittedName>
</protein>
<dbReference type="GO" id="GO:0016787">
    <property type="term" value="F:hydrolase activity"/>
    <property type="evidence" value="ECO:0007669"/>
    <property type="project" value="UniProtKB-KW"/>
</dbReference>
<dbReference type="EMBL" id="QUBG01000002">
    <property type="protein sequence ID" value="TPR45220.1"/>
    <property type="molecule type" value="Genomic_DNA"/>
</dbReference>
<evidence type="ECO:0000313" key="4">
    <source>
        <dbReference type="EMBL" id="TPR25733.1"/>
    </source>
</evidence>
<dbReference type="EMBL" id="QUAV01000002">
    <property type="protein sequence ID" value="TPR25733.1"/>
    <property type="molecule type" value="Genomic_DNA"/>
</dbReference>
<dbReference type="GO" id="GO:0019693">
    <property type="term" value="P:ribose phosphate metabolic process"/>
    <property type="evidence" value="ECO:0007669"/>
    <property type="project" value="TreeGrafter"/>
</dbReference>
<organism evidence="5 7">
    <name type="scientific">Apilactobacillus micheneri</name>
    <dbReference type="NCBI Taxonomy" id="1899430"/>
    <lineage>
        <taxon>Bacteria</taxon>
        <taxon>Bacillati</taxon>
        <taxon>Bacillota</taxon>
        <taxon>Bacilli</taxon>
        <taxon>Lactobacillales</taxon>
        <taxon>Lactobacillaceae</taxon>
        <taxon>Apilactobacillus</taxon>
    </lineage>
</organism>
<proteinExistence type="predicted"/>
<name>A0A2S2JJL0_9LACO</name>
<evidence type="ECO:0000313" key="7">
    <source>
        <dbReference type="Proteomes" id="UP000784700"/>
    </source>
</evidence>
<dbReference type="InterPro" id="IPR015797">
    <property type="entry name" value="NUDIX_hydrolase-like_dom_sf"/>
</dbReference>
<dbReference type="RefSeq" id="WP_105964758.1">
    <property type="nucleotide sequence ID" value="NZ_BAABXB010000041.1"/>
</dbReference>
<gene>
    <name evidence="4" type="ORF">DY114_03765</name>
    <name evidence="5" type="ORF">DY130_03225</name>
</gene>
<dbReference type="PANTHER" id="PTHR11839:SF18">
    <property type="entry name" value="NUDIX HYDROLASE DOMAIN-CONTAINING PROTEIN"/>
    <property type="match status" value="1"/>
</dbReference>
<evidence type="ECO:0000313" key="6">
    <source>
        <dbReference type="Proteomes" id="UP000777560"/>
    </source>
</evidence>
<keyword evidence="6" id="KW-1185">Reference proteome</keyword>
<reference evidence="5 6" key="1">
    <citation type="submission" date="2018-08" db="EMBL/GenBank/DDBJ databases">
        <title>Comparative genomics of wild bee and flower associated Lactobacillus reveals potential adaptation to the bee host.</title>
        <authorList>
            <person name="Vuong H.Q."/>
            <person name="Mcfrederick Q.S."/>
        </authorList>
    </citation>
    <scope>NUCLEOTIDE SEQUENCE</scope>
    <source>
        <strain evidence="4 6">HV_13</strain>
        <strain evidence="5">HV_63</strain>
    </source>
</reference>
<dbReference type="OrthoDB" id="9806150at2"/>
<dbReference type="CDD" id="cd03424">
    <property type="entry name" value="NUDIX_ADPRase_Nudt5_UGPPase_Nudt14"/>
    <property type="match status" value="1"/>
</dbReference>
<dbReference type="GeneID" id="58108193"/>
<dbReference type="SUPFAM" id="SSF55811">
    <property type="entry name" value="Nudix"/>
    <property type="match status" value="1"/>
</dbReference>
<dbReference type="PROSITE" id="PS51462">
    <property type="entry name" value="NUDIX"/>
    <property type="match status" value="1"/>
</dbReference>